<dbReference type="InterPro" id="IPR015797">
    <property type="entry name" value="NUDIX_hydrolase-like_dom_sf"/>
</dbReference>
<dbReference type="PANTHER" id="PTHR16099">
    <property type="entry name" value="8-OXO-DGTP DIPHOSPHATES NUDT15"/>
    <property type="match status" value="1"/>
</dbReference>
<evidence type="ECO:0000259" key="1">
    <source>
        <dbReference type="PROSITE" id="PS51462"/>
    </source>
</evidence>
<dbReference type="PANTHER" id="PTHR16099:SF5">
    <property type="entry name" value="NUCLEOTIDE TRIPHOSPHATE DIPHOSPHATASE NUDT15"/>
    <property type="match status" value="1"/>
</dbReference>
<dbReference type="Pfam" id="PF00293">
    <property type="entry name" value="NUDIX"/>
    <property type="match status" value="1"/>
</dbReference>
<evidence type="ECO:0000313" key="2">
    <source>
        <dbReference type="EMBL" id="VAW67830.1"/>
    </source>
</evidence>
<dbReference type="Gene3D" id="3.90.79.10">
    <property type="entry name" value="Nucleoside Triphosphate Pyrophosphohydrolase"/>
    <property type="match status" value="1"/>
</dbReference>
<reference evidence="2" key="1">
    <citation type="submission" date="2018-06" db="EMBL/GenBank/DDBJ databases">
        <authorList>
            <person name="Zhirakovskaya E."/>
        </authorList>
    </citation>
    <scope>NUCLEOTIDE SEQUENCE</scope>
</reference>
<sequence length="138" mass="15839">MSNKDTNKKVNSAVAALIIKNKKILLGRRFENNQFMGWQCPGGYLQKGETVTQAVNRHCTQKAGIKIAAHRPGPYSNNIFAEHHTTTLYLVVNEFTVCNRDVFENEKKQWSWFDFDALPKTLFLPLAELLKNNKFPQL</sequence>
<dbReference type="PROSITE" id="PS51462">
    <property type="entry name" value="NUDIX"/>
    <property type="match status" value="1"/>
</dbReference>
<feature type="domain" description="Nudix hydrolase" evidence="1">
    <location>
        <begin position="9"/>
        <end position="138"/>
    </location>
</feature>
<name>A0A3B0XT02_9ZZZZ</name>
<organism evidence="2">
    <name type="scientific">hydrothermal vent metagenome</name>
    <dbReference type="NCBI Taxonomy" id="652676"/>
    <lineage>
        <taxon>unclassified sequences</taxon>
        <taxon>metagenomes</taxon>
        <taxon>ecological metagenomes</taxon>
    </lineage>
</organism>
<dbReference type="EMBL" id="UOFH01000407">
    <property type="protein sequence ID" value="VAW67830.1"/>
    <property type="molecule type" value="Genomic_DNA"/>
</dbReference>
<accession>A0A3B0XT02</accession>
<dbReference type="SUPFAM" id="SSF55811">
    <property type="entry name" value="Nudix"/>
    <property type="match status" value="1"/>
</dbReference>
<dbReference type="AlphaFoldDB" id="A0A3B0XT02"/>
<protein>
    <recommendedName>
        <fullName evidence="1">Nudix hydrolase domain-containing protein</fullName>
    </recommendedName>
</protein>
<gene>
    <name evidence="2" type="ORF">MNBD_GAMMA08-2403</name>
</gene>
<dbReference type="InterPro" id="IPR000086">
    <property type="entry name" value="NUDIX_hydrolase_dom"/>
</dbReference>
<proteinExistence type="predicted"/>